<feature type="transmembrane region" description="Helical" evidence="1">
    <location>
        <begin position="36"/>
        <end position="57"/>
    </location>
</feature>
<evidence type="ECO:0000256" key="1">
    <source>
        <dbReference type="SAM" id="Phobius"/>
    </source>
</evidence>
<comment type="caution">
    <text evidence="2">The sequence shown here is derived from an EMBL/GenBank/DDBJ whole genome shotgun (WGS) entry which is preliminary data.</text>
</comment>
<organism evidence="2 3">
    <name type="scientific">Bifidobacterium pullorum subsp. gallinarum</name>
    <dbReference type="NCBI Taxonomy" id="78344"/>
    <lineage>
        <taxon>Bacteria</taxon>
        <taxon>Bacillati</taxon>
        <taxon>Actinomycetota</taxon>
        <taxon>Actinomycetes</taxon>
        <taxon>Bifidobacteriales</taxon>
        <taxon>Bifidobacteriaceae</taxon>
        <taxon>Bifidobacterium</taxon>
    </lineage>
</organism>
<dbReference type="EMBL" id="JGYX01000007">
    <property type="protein sequence ID" value="KFI59852.1"/>
    <property type="molecule type" value="Genomic_DNA"/>
</dbReference>
<dbReference type="AlphaFoldDB" id="A0A087AM52"/>
<keyword evidence="1" id="KW-1133">Transmembrane helix</keyword>
<protein>
    <recommendedName>
        <fullName evidence="4">Carbon starvation protein</fullName>
    </recommendedName>
</protein>
<dbReference type="eggNOG" id="ENOG5031SS1">
    <property type="taxonomic scope" value="Bacteria"/>
</dbReference>
<keyword evidence="1" id="KW-0812">Transmembrane</keyword>
<evidence type="ECO:0000313" key="3">
    <source>
        <dbReference type="Proteomes" id="UP000029046"/>
    </source>
</evidence>
<keyword evidence="3" id="KW-1185">Reference proteome</keyword>
<proteinExistence type="predicted"/>
<evidence type="ECO:0008006" key="4">
    <source>
        <dbReference type="Google" id="ProtNLM"/>
    </source>
</evidence>
<gene>
    <name evidence="2" type="ORF">BIGA_3049</name>
</gene>
<dbReference type="Proteomes" id="UP000029046">
    <property type="component" value="Unassembled WGS sequence"/>
</dbReference>
<evidence type="ECO:0000313" key="2">
    <source>
        <dbReference type="EMBL" id="KFI59852.1"/>
    </source>
</evidence>
<accession>A0A087AM52</accession>
<dbReference type="RefSeq" id="WP_033506900.1">
    <property type="nucleotide sequence ID" value="NZ_JAYARX010000048.1"/>
</dbReference>
<name>A0A087AM52_9BIFI</name>
<keyword evidence="1" id="KW-0472">Membrane</keyword>
<sequence length="86" mass="9270">MKLTTSARARLYAITGVACIIWLVQTLIEAHGDGTLFSWATIVLALCLIVVSVYCVANAVRDWNADARGTRRTDSRDNGGNTGGRT</sequence>
<feature type="transmembrane region" description="Helical" evidence="1">
    <location>
        <begin position="12"/>
        <end position="30"/>
    </location>
</feature>
<reference evidence="2 3" key="1">
    <citation type="submission" date="2014-03" db="EMBL/GenBank/DDBJ databases">
        <title>Genomics of Bifidobacteria.</title>
        <authorList>
            <person name="Ventura M."/>
            <person name="Milani C."/>
            <person name="Lugli G.A."/>
        </authorList>
    </citation>
    <scope>NUCLEOTIDE SEQUENCE [LARGE SCALE GENOMIC DNA]</scope>
    <source>
        <strain evidence="2 3">LMG 11586</strain>
    </source>
</reference>